<evidence type="ECO:0000313" key="2">
    <source>
        <dbReference type="Proteomes" id="UP000070617"/>
    </source>
</evidence>
<protein>
    <submittedName>
        <fullName evidence="1">Uncharacterized protein</fullName>
    </submittedName>
</protein>
<keyword evidence="2" id="KW-1185">Reference proteome</keyword>
<gene>
    <name evidence="1" type="ORF">HMPREF3206_01855</name>
</gene>
<feature type="non-terminal residue" evidence="1">
    <location>
        <position position="1"/>
    </location>
</feature>
<proteinExistence type="predicted"/>
<sequence length="44" mass="5199">YKEGPISSIYVLQDEVIFLKQANQKKDKEIDELKMLVKKLMSEK</sequence>
<dbReference type="PATRIC" id="fig|134605.3.peg.1833"/>
<dbReference type="EMBL" id="LRPX01000108">
    <property type="protein sequence ID" value="KXA11892.1"/>
    <property type="molecule type" value="Genomic_DNA"/>
</dbReference>
<dbReference type="STRING" id="134605.HMPREF3206_01855"/>
<reference evidence="2" key="1">
    <citation type="submission" date="2016-01" db="EMBL/GenBank/DDBJ databases">
        <authorList>
            <person name="Mitreva M."/>
            <person name="Pepin K.H."/>
            <person name="Mihindukulasuriya K.A."/>
            <person name="Fulton R."/>
            <person name="Fronick C."/>
            <person name="O'Laughlin M."/>
            <person name="Miner T."/>
            <person name="Herter B."/>
            <person name="Rosa B.A."/>
            <person name="Cordes M."/>
            <person name="Tomlinson C."/>
            <person name="Wollam A."/>
            <person name="Palsikar V.B."/>
            <person name="Mardis E.R."/>
            <person name="Wilson R.K."/>
        </authorList>
    </citation>
    <scope>NUCLEOTIDE SEQUENCE [LARGE SCALE GENOMIC DNA]</scope>
    <source>
        <strain evidence="2">CMW8396</strain>
    </source>
</reference>
<dbReference type="AlphaFoldDB" id="A0A133N6H2"/>
<organism evidence="1 2">
    <name type="scientific">Fusobacterium equinum</name>
    <dbReference type="NCBI Taxonomy" id="134605"/>
    <lineage>
        <taxon>Bacteria</taxon>
        <taxon>Fusobacteriati</taxon>
        <taxon>Fusobacteriota</taxon>
        <taxon>Fusobacteriia</taxon>
        <taxon>Fusobacteriales</taxon>
        <taxon>Fusobacteriaceae</taxon>
        <taxon>Fusobacterium</taxon>
    </lineage>
</organism>
<accession>A0A133N6H2</accession>
<dbReference type="Proteomes" id="UP000070617">
    <property type="component" value="Unassembled WGS sequence"/>
</dbReference>
<name>A0A133N6H2_9FUSO</name>
<evidence type="ECO:0000313" key="1">
    <source>
        <dbReference type="EMBL" id="KXA11892.1"/>
    </source>
</evidence>
<comment type="caution">
    <text evidence="1">The sequence shown here is derived from an EMBL/GenBank/DDBJ whole genome shotgun (WGS) entry which is preliminary data.</text>
</comment>